<dbReference type="AlphaFoldDB" id="A0A1I5WQ41"/>
<comment type="cofactor">
    <cofactor evidence="1">
        <name>heme</name>
        <dbReference type="ChEBI" id="CHEBI:30413"/>
    </cofactor>
</comment>
<dbReference type="NCBIfam" id="TIGR02970">
    <property type="entry name" value="succ_dehyd_cytB"/>
    <property type="match status" value="1"/>
</dbReference>
<evidence type="ECO:0000313" key="12">
    <source>
        <dbReference type="Proteomes" id="UP000183413"/>
    </source>
</evidence>
<feature type="transmembrane region" description="Helical" evidence="10">
    <location>
        <begin position="59"/>
        <end position="80"/>
    </location>
</feature>
<evidence type="ECO:0000256" key="6">
    <source>
        <dbReference type="ARBA" id="ARBA00022723"/>
    </source>
</evidence>
<name>A0A1I5WQ41_9ACTN</name>
<evidence type="ECO:0000256" key="2">
    <source>
        <dbReference type="ARBA" id="ARBA00004370"/>
    </source>
</evidence>
<dbReference type="STRING" id="1993.SAMN04489713_12471"/>
<feature type="transmembrane region" description="Helical" evidence="10">
    <location>
        <begin position="100"/>
        <end position="120"/>
    </location>
</feature>
<keyword evidence="5 10" id="KW-0812">Transmembrane</keyword>
<dbReference type="SUPFAM" id="SSF81343">
    <property type="entry name" value="Fumarate reductase respiratory complex transmembrane subunits"/>
    <property type="match status" value="1"/>
</dbReference>
<evidence type="ECO:0000313" key="11">
    <source>
        <dbReference type="EMBL" id="SFQ21697.1"/>
    </source>
</evidence>
<feature type="transmembrane region" description="Helical" evidence="10">
    <location>
        <begin position="141"/>
        <end position="165"/>
    </location>
</feature>
<keyword evidence="9 10" id="KW-0472">Membrane</keyword>
<evidence type="ECO:0000256" key="7">
    <source>
        <dbReference type="ARBA" id="ARBA00022989"/>
    </source>
</evidence>
<dbReference type="Gene3D" id="1.20.1300.10">
    <property type="entry name" value="Fumarate reductase/succinate dehydrogenase, transmembrane subunit"/>
    <property type="match status" value="1"/>
</dbReference>
<evidence type="ECO:0000256" key="8">
    <source>
        <dbReference type="ARBA" id="ARBA00023004"/>
    </source>
</evidence>
<evidence type="ECO:0000256" key="4">
    <source>
        <dbReference type="ARBA" id="ARBA00022617"/>
    </source>
</evidence>
<keyword evidence="7 10" id="KW-1133">Transmembrane helix</keyword>
<dbReference type="InterPro" id="IPR000701">
    <property type="entry name" value="SuccDH_FuR_B_TM-su"/>
</dbReference>
<dbReference type="GO" id="GO:0016020">
    <property type="term" value="C:membrane"/>
    <property type="evidence" value="ECO:0007669"/>
    <property type="project" value="UniProtKB-SubCell"/>
</dbReference>
<reference evidence="11 12" key="1">
    <citation type="submission" date="2016-10" db="EMBL/GenBank/DDBJ databases">
        <authorList>
            <person name="de Groot N.N."/>
        </authorList>
    </citation>
    <scope>NUCLEOTIDE SEQUENCE [LARGE SCALE GENOMIC DNA]</scope>
    <source>
        <strain evidence="11 12">DSM 43067</strain>
    </source>
</reference>
<dbReference type="GO" id="GO:0046872">
    <property type="term" value="F:metal ion binding"/>
    <property type="evidence" value="ECO:0007669"/>
    <property type="project" value="UniProtKB-KW"/>
</dbReference>
<keyword evidence="8" id="KW-0408">Iron</keyword>
<feature type="transmembrane region" description="Helical" evidence="10">
    <location>
        <begin position="6"/>
        <end position="27"/>
    </location>
</feature>
<evidence type="ECO:0000256" key="9">
    <source>
        <dbReference type="ARBA" id="ARBA00023136"/>
    </source>
</evidence>
<dbReference type="RefSeq" id="WP_083598487.1">
    <property type="nucleotide sequence ID" value="NZ_FOVH01000024.1"/>
</dbReference>
<organism evidence="11 12">
    <name type="scientific">Actinomadura madurae</name>
    <dbReference type="NCBI Taxonomy" id="1993"/>
    <lineage>
        <taxon>Bacteria</taxon>
        <taxon>Bacillati</taxon>
        <taxon>Actinomycetota</taxon>
        <taxon>Actinomycetes</taxon>
        <taxon>Streptosporangiales</taxon>
        <taxon>Thermomonosporaceae</taxon>
        <taxon>Actinomadura</taxon>
    </lineage>
</organism>
<dbReference type="Proteomes" id="UP000183413">
    <property type="component" value="Unassembled WGS sequence"/>
</dbReference>
<accession>A0A1I5WQ41</accession>
<dbReference type="InParanoid" id="A0A1I5WQ41"/>
<sequence>MIAQLVFLAGFTAVTAVIIAFTGMVAVGARRTDGGTHVGAFLRSRLARRSYDRAEGNRWAFYAHRVSGFAVFAFLALHILDVSAYAWSPRLYDDVHELYSTVPMRLFECGLLAALGFHALNGLRLVAIDLWDVGPVGAARLLDAVAGLTAVITLGGAVVIMWPVLAG</sequence>
<dbReference type="InterPro" id="IPR039023">
    <property type="entry name" value="SdhC_prok"/>
</dbReference>
<evidence type="ECO:0000256" key="5">
    <source>
        <dbReference type="ARBA" id="ARBA00022692"/>
    </source>
</evidence>
<dbReference type="EMBL" id="FOVH01000024">
    <property type="protein sequence ID" value="SFQ21697.1"/>
    <property type="molecule type" value="Genomic_DNA"/>
</dbReference>
<keyword evidence="6" id="KW-0479">Metal-binding</keyword>
<evidence type="ECO:0000256" key="10">
    <source>
        <dbReference type="SAM" id="Phobius"/>
    </source>
</evidence>
<dbReference type="PANTHER" id="PTHR41910">
    <property type="entry name" value="SUCCINATE DEHYDROGENASE 2 MEMBRANE SUBUNIT SDHC"/>
    <property type="match status" value="1"/>
</dbReference>
<keyword evidence="4" id="KW-0349">Heme</keyword>
<proteinExistence type="inferred from homology"/>
<dbReference type="PANTHER" id="PTHR41910:SF1">
    <property type="entry name" value="SUCCINATE DEHYDROGENASE HYDROPHOBIC MEMBRANE ANCHOR SUBUNIT"/>
    <property type="match status" value="1"/>
</dbReference>
<comment type="subcellular location">
    <subcellularLocation>
        <location evidence="2">Membrane</location>
    </subcellularLocation>
</comment>
<evidence type="ECO:0000256" key="3">
    <source>
        <dbReference type="ARBA" id="ARBA00007244"/>
    </source>
</evidence>
<protein>
    <submittedName>
        <fullName evidence="11">Succinate dehydrogenase subunit C</fullName>
    </submittedName>
</protein>
<dbReference type="InterPro" id="IPR014314">
    <property type="entry name" value="Succ_DH_cytb556"/>
</dbReference>
<dbReference type="FunCoup" id="A0A1I5WQ41">
    <property type="interactions" value="147"/>
</dbReference>
<evidence type="ECO:0000256" key="1">
    <source>
        <dbReference type="ARBA" id="ARBA00001971"/>
    </source>
</evidence>
<dbReference type="InterPro" id="IPR034804">
    <property type="entry name" value="SQR/QFR_C/D"/>
</dbReference>
<dbReference type="eggNOG" id="COG2009">
    <property type="taxonomic scope" value="Bacteria"/>
</dbReference>
<dbReference type="GO" id="GO:0006099">
    <property type="term" value="P:tricarboxylic acid cycle"/>
    <property type="evidence" value="ECO:0007669"/>
    <property type="project" value="InterPro"/>
</dbReference>
<comment type="similarity">
    <text evidence="3">Belongs to the cytochrome b560 family.</text>
</comment>
<keyword evidence="12" id="KW-1185">Reference proteome</keyword>
<dbReference type="Pfam" id="PF01127">
    <property type="entry name" value="Sdh_cyt"/>
    <property type="match status" value="1"/>
</dbReference>
<gene>
    <name evidence="11" type="ORF">SAMN04489713_12471</name>
</gene>
<dbReference type="GO" id="GO:0009055">
    <property type="term" value="F:electron transfer activity"/>
    <property type="evidence" value="ECO:0007669"/>
    <property type="project" value="InterPro"/>
</dbReference>